<evidence type="ECO:0000256" key="1">
    <source>
        <dbReference type="SAM" id="MobiDB-lite"/>
    </source>
</evidence>
<reference evidence="4 5" key="1">
    <citation type="submission" date="2016-07" db="EMBL/GenBank/DDBJ databases">
        <title>Pervasive Adenine N6-methylation of Active Genes in Fungi.</title>
        <authorList>
            <consortium name="DOE Joint Genome Institute"/>
            <person name="Mondo S.J."/>
            <person name="Dannebaum R.O."/>
            <person name="Kuo R.C."/>
            <person name="Labutti K."/>
            <person name="Haridas S."/>
            <person name="Kuo A."/>
            <person name="Salamov A."/>
            <person name="Ahrendt S.R."/>
            <person name="Lipzen A."/>
            <person name="Sullivan W."/>
            <person name="Andreopoulos W.B."/>
            <person name="Clum A."/>
            <person name="Lindquist E."/>
            <person name="Daum C."/>
            <person name="Ramamoorthy G.K."/>
            <person name="Gryganskyi A."/>
            <person name="Culley D."/>
            <person name="Magnuson J.K."/>
            <person name="James T.Y."/>
            <person name="O'Malley M.A."/>
            <person name="Stajich J.E."/>
            <person name="Spatafora J.W."/>
            <person name="Visel A."/>
            <person name="Grigoriev I.V."/>
        </authorList>
    </citation>
    <scope>NUCLEOTIDE SEQUENCE [LARGE SCALE GENOMIC DNA]</scope>
    <source>
        <strain evidence="4 5">NRRL 1336</strain>
    </source>
</reference>
<dbReference type="PANTHER" id="PTHR45663:SF11">
    <property type="entry name" value="GEO12009P1"/>
    <property type="match status" value="1"/>
</dbReference>
<dbReference type="SUPFAM" id="SSF52833">
    <property type="entry name" value="Thioredoxin-like"/>
    <property type="match status" value="1"/>
</dbReference>
<dbReference type="InterPro" id="IPR013766">
    <property type="entry name" value="Thioredoxin_domain"/>
</dbReference>
<dbReference type="PROSITE" id="PS51352">
    <property type="entry name" value="THIOREDOXIN_2"/>
    <property type="match status" value="1"/>
</dbReference>
<feature type="transmembrane region" description="Helical" evidence="2">
    <location>
        <begin position="12"/>
        <end position="32"/>
    </location>
</feature>
<feature type="compositionally biased region" description="Low complexity" evidence="1">
    <location>
        <begin position="138"/>
        <end position="159"/>
    </location>
</feature>
<evidence type="ECO:0000256" key="2">
    <source>
        <dbReference type="SAM" id="Phobius"/>
    </source>
</evidence>
<dbReference type="GO" id="GO:0015035">
    <property type="term" value="F:protein-disulfide reductase activity"/>
    <property type="evidence" value="ECO:0007669"/>
    <property type="project" value="TreeGrafter"/>
</dbReference>
<dbReference type="InterPro" id="IPR036249">
    <property type="entry name" value="Thioredoxin-like_sf"/>
</dbReference>
<feature type="region of interest" description="Disordered" evidence="1">
    <location>
        <begin position="132"/>
        <end position="169"/>
    </location>
</feature>
<evidence type="ECO:0000313" key="5">
    <source>
        <dbReference type="Proteomes" id="UP000193560"/>
    </source>
</evidence>
<dbReference type="AlphaFoldDB" id="A0A1X2I8Q4"/>
<evidence type="ECO:0000313" key="4">
    <source>
        <dbReference type="EMBL" id="ORZ11850.1"/>
    </source>
</evidence>
<dbReference type="GO" id="GO:0005737">
    <property type="term" value="C:cytoplasm"/>
    <property type="evidence" value="ECO:0007669"/>
    <property type="project" value="TreeGrafter"/>
</dbReference>
<dbReference type="Gene3D" id="3.40.30.10">
    <property type="entry name" value="Glutaredoxin"/>
    <property type="match status" value="1"/>
</dbReference>
<keyword evidence="5" id="KW-1185">Reference proteome</keyword>
<dbReference type="Proteomes" id="UP000193560">
    <property type="component" value="Unassembled WGS sequence"/>
</dbReference>
<feature type="domain" description="Thioredoxin" evidence="3">
    <location>
        <begin position="151"/>
        <end position="282"/>
    </location>
</feature>
<keyword evidence="2" id="KW-0812">Transmembrane</keyword>
<keyword evidence="2" id="KW-0472">Membrane</keyword>
<name>A0A1X2I8Q4_9FUNG</name>
<sequence length="295" mass="33295">MTSLQELKQRLLHPYYVVQLAYGTFLVFYRLVQIVNGNALEDTDSNGLLVLAGLTVWKCLMASSAEELASVLILYSKVYTLWSLYWNIGVWRVCLYFVGWLMLSTVFPQPWYRGPTKLIELTETTFRAKVCPTKKKPSSSNSSTTSSPSASSVTNTTSTMPASDIKGPRITEISDENNDVKYWVVMLYANWSVSCLNFEAVLAKLSLQYDASHIKFGKIDIDVYNDIAQEFGVSRDPASSFELPTLLLFKHGMEVRRLPELNVQEDKSNAAMAKNTITRLGWSKKPVSQLTRARE</sequence>
<dbReference type="Pfam" id="PF00085">
    <property type="entry name" value="Thioredoxin"/>
    <property type="match status" value="1"/>
</dbReference>
<dbReference type="OrthoDB" id="20229at2759"/>
<dbReference type="STRING" id="90262.A0A1X2I8Q4"/>
<dbReference type="PANTHER" id="PTHR45663">
    <property type="entry name" value="GEO12009P1"/>
    <property type="match status" value="1"/>
</dbReference>
<evidence type="ECO:0000259" key="3">
    <source>
        <dbReference type="PROSITE" id="PS51352"/>
    </source>
</evidence>
<feature type="transmembrane region" description="Helical" evidence="2">
    <location>
        <begin position="84"/>
        <end position="103"/>
    </location>
</feature>
<comment type="caution">
    <text evidence="4">The sequence shown here is derived from an EMBL/GenBank/DDBJ whole genome shotgun (WGS) entry which is preliminary data.</text>
</comment>
<keyword evidence="2" id="KW-1133">Transmembrane helix</keyword>
<protein>
    <recommendedName>
        <fullName evidence="3">Thioredoxin domain-containing protein</fullName>
    </recommendedName>
</protein>
<organism evidence="4 5">
    <name type="scientific">Absidia repens</name>
    <dbReference type="NCBI Taxonomy" id="90262"/>
    <lineage>
        <taxon>Eukaryota</taxon>
        <taxon>Fungi</taxon>
        <taxon>Fungi incertae sedis</taxon>
        <taxon>Mucoromycota</taxon>
        <taxon>Mucoromycotina</taxon>
        <taxon>Mucoromycetes</taxon>
        <taxon>Mucorales</taxon>
        <taxon>Cunninghamellaceae</taxon>
        <taxon>Absidia</taxon>
    </lineage>
</organism>
<accession>A0A1X2I8Q4</accession>
<proteinExistence type="predicted"/>
<dbReference type="EMBL" id="MCGE01000020">
    <property type="protein sequence ID" value="ORZ11850.1"/>
    <property type="molecule type" value="Genomic_DNA"/>
</dbReference>
<gene>
    <name evidence="4" type="ORF">BCR42DRAFT_453805</name>
</gene>